<dbReference type="Proteomes" id="UP001610063">
    <property type="component" value="Unassembled WGS sequence"/>
</dbReference>
<comment type="caution">
    <text evidence="7">The sequence shown here is derived from an EMBL/GenBank/DDBJ whole genome shotgun (WGS) entry which is preliminary data.</text>
</comment>
<reference evidence="7 8" key="1">
    <citation type="journal article" date="2013" name="Int. J. Syst. Evol. Microbiol.">
        <title>Marinoscillum luteum sp. nov., isolated from marine sediment.</title>
        <authorList>
            <person name="Cha I.T."/>
            <person name="Park S.J."/>
            <person name="Kim S.J."/>
            <person name="Kim J.G."/>
            <person name="Jung M.Y."/>
            <person name="Shin K.S."/>
            <person name="Kwon K.K."/>
            <person name="Yang S.H."/>
            <person name="Seo Y.S."/>
            <person name="Rhee S.K."/>
        </authorList>
    </citation>
    <scope>NUCLEOTIDE SEQUENCE [LARGE SCALE GENOMIC DNA]</scope>
    <source>
        <strain evidence="7 8">KCTC 23939</strain>
    </source>
</reference>
<keyword evidence="4 6" id="KW-0808">Transferase</keyword>
<evidence type="ECO:0000256" key="4">
    <source>
        <dbReference type="ARBA" id="ARBA00022679"/>
    </source>
</evidence>
<comment type="similarity">
    <text evidence="6">Belongs to the methyltransferase superfamily. RNA methyltransferase RsmG family.</text>
</comment>
<keyword evidence="2 6" id="KW-0698">rRNA processing</keyword>
<feature type="binding site" evidence="6">
    <location>
        <position position="139"/>
    </location>
    <ligand>
        <name>S-adenosyl-L-methionine</name>
        <dbReference type="ChEBI" id="CHEBI:59789"/>
    </ligand>
</feature>
<dbReference type="InterPro" id="IPR029063">
    <property type="entry name" value="SAM-dependent_MTases_sf"/>
</dbReference>
<name>A0ABW7N392_9BACT</name>
<accession>A0ABW7N392</accession>
<dbReference type="NCBIfam" id="TIGR00138">
    <property type="entry name" value="rsmG_gidB"/>
    <property type="match status" value="1"/>
</dbReference>
<dbReference type="GO" id="GO:0032259">
    <property type="term" value="P:methylation"/>
    <property type="evidence" value="ECO:0007669"/>
    <property type="project" value="UniProtKB-KW"/>
</dbReference>
<feature type="binding site" evidence="6">
    <location>
        <position position="80"/>
    </location>
    <ligand>
        <name>S-adenosyl-L-methionine</name>
        <dbReference type="ChEBI" id="CHEBI:59789"/>
    </ligand>
</feature>
<dbReference type="InterPro" id="IPR003682">
    <property type="entry name" value="rRNA_ssu_MeTfrase_G"/>
</dbReference>
<dbReference type="PANTHER" id="PTHR31760:SF0">
    <property type="entry name" value="S-ADENOSYL-L-METHIONINE-DEPENDENT METHYLTRANSFERASES SUPERFAMILY PROTEIN"/>
    <property type="match status" value="1"/>
</dbReference>
<evidence type="ECO:0000256" key="2">
    <source>
        <dbReference type="ARBA" id="ARBA00022552"/>
    </source>
</evidence>
<sequence length="210" mass="23715">MSSGVQVVFDHFPDLSATQRKQFEALSGLYTEWNEKINVISRKDIDQLYTRHILHSLAIARFISFPPGSRLLDIGTGGGFPGIPLAILFPESSFFLADSIGKKIKVVQEVAQAIGLTNVHAEHIRAEQIKEKFDFIVSRAVARTKQLYNWTHRMIHSTDHPTLANGYLLLKGGELDEEMKELGRSHSVVAISDYFEDPFFETKKIVYIPV</sequence>
<evidence type="ECO:0000256" key="6">
    <source>
        <dbReference type="HAMAP-Rule" id="MF_00074"/>
    </source>
</evidence>
<dbReference type="PIRSF" id="PIRSF003078">
    <property type="entry name" value="GidB"/>
    <property type="match status" value="1"/>
</dbReference>
<gene>
    <name evidence="6 7" type="primary">rsmG</name>
    <name evidence="7" type="ORF">ACHKAR_01445</name>
</gene>
<protein>
    <recommendedName>
        <fullName evidence="6">Ribosomal RNA small subunit methyltransferase G</fullName>
        <ecNumber evidence="6">2.1.1.-</ecNumber>
    </recommendedName>
    <alternativeName>
        <fullName evidence="6">16S rRNA 7-methylguanosine methyltransferase</fullName>
        <shortName evidence="6">16S rRNA m7G methyltransferase</shortName>
    </alternativeName>
</protein>
<organism evidence="7 8">
    <name type="scientific">Marinoscillum luteum</name>
    <dbReference type="NCBI Taxonomy" id="861051"/>
    <lineage>
        <taxon>Bacteria</taxon>
        <taxon>Pseudomonadati</taxon>
        <taxon>Bacteroidota</taxon>
        <taxon>Cytophagia</taxon>
        <taxon>Cytophagales</taxon>
        <taxon>Reichenbachiellaceae</taxon>
        <taxon>Marinoscillum</taxon>
    </lineage>
</organism>
<keyword evidence="5 6" id="KW-0949">S-adenosyl-L-methionine</keyword>
<evidence type="ECO:0000313" key="7">
    <source>
        <dbReference type="EMBL" id="MFH6982079.1"/>
    </source>
</evidence>
<dbReference type="Pfam" id="PF02527">
    <property type="entry name" value="GidB"/>
    <property type="match status" value="1"/>
</dbReference>
<proteinExistence type="inferred from homology"/>
<feature type="binding site" evidence="6">
    <location>
        <begin position="126"/>
        <end position="127"/>
    </location>
    <ligand>
        <name>S-adenosyl-L-methionine</name>
        <dbReference type="ChEBI" id="CHEBI:59789"/>
    </ligand>
</feature>
<dbReference type="Gene3D" id="3.40.50.150">
    <property type="entry name" value="Vaccinia Virus protein VP39"/>
    <property type="match status" value="1"/>
</dbReference>
<dbReference type="SUPFAM" id="SSF53335">
    <property type="entry name" value="S-adenosyl-L-methionine-dependent methyltransferases"/>
    <property type="match status" value="1"/>
</dbReference>
<keyword evidence="1 6" id="KW-0963">Cytoplasm</keyword>
<comment type="caution">
    <text evidence="6">Lacks conserved residue(s) required for the propagation of feature annotation.</text>
</comment>
<dbReference type="EMBL" id="JBIPKE010000009">
    <property type="protein sequence ID" value="MFH6982079.1"/>
    <property type="molecule type" value="Genomic_DNA"/>
</dbReference>
<dbReference type="EC" id="2.1.1.-" evidence="6"/>
<feature type="binding site" evidence="6">
    <location>
        <position position="75"/>
    </location>
    <ligand>
        <name>S-adenosyl-L-methionine</name>
        <dbReference type="ChEBI" id="CHEBI:59789"/>
    </ligand>
</feature>
<comment type="subcellular location">
    <subcellularLocation>
        <location evidence="6">Cytoplasm</location>
    </subcellularLocation>
</comment>
<dbReference type="GO" id="GO:0008168">
    <property type="term" value="F:methyltransferase activity"/>
    <property type="evidence" value="ECO:0007669"/>
    <property type="project" value="UniProtKB-KW"/>
</dbReference>
<keyword evidence="3 6" id="KW-0489">Methyltransferase</keyword>
<evidence type="ECO:0000256" key="1">
    <source>
        <dbReference type="ARBA" id="ARBA00022490"/>
    </source>
</evidence>
<dbReference type="PANTHER" id="PTHR31760">
    <property type="entry name" value="S-ADENOSYL-L-METHIONINE-DEPENDENT METHYLTRANSFERASES SUPERFAMILY PROTEIN"/>
    <property type="match status" value="1"/>
</dbReference>
<evidence type="ECO:0000256" key="3">
    <source>
        <dbReference type="ARBA" id="ARBA00022603"/>
    </source>
</evidence>
<comment type="function">
    <text evidence="6">Specifically methylates the N7 position of a guanine in 16S rRNA.</text>
</comment>
<keyword evidence="8" id="KW-1185">Reference proteome</keyword>
<evidence type="ECO:0000256" key="5">
    <source>
        <dbReference type="ARBA" id="ARBA00022691"/>
    </source>
</evidence>
<dbReference type="HAMAP" id="MF_00074">
    <property type="entry name" value="16SrRNA_methyltr_G"/>
    <property type="match status" value="1"/>
</dbReference>
<dbReference type="RefSeq" id="WP_395415868.1">
    <property type="nucleotide sequence ID" value="NZ_JBIPKE010000009.1"/>
</dbReference>
<evidence type="ECO:0000313" key="8">
    <source>
        <dbReference type="Proteomes" id="UP001610063"/>
    </source>
</evidence>